<reference evidence="1" key="1">
    <citation type="submission" date="2024-12" db="EMBL/GenBank/DDBJ databases">
        <title>Comparative genomics and development of molecular markers within Purpureocillium lilacinum and among Purpureocillium species.</title>
        <authorList>
            <person name="Yeh Z.-Y."/>
            <person name="Ni N.-T."/>
            <person name="Lo P.-H."/>
            <person name="Mushyakhwo K."/>
            <person name="Lin C.-F."/>
            <person name="Nai Y.-S."/>
        </authorList>
    </citation>
    <scope>NUCLEOTIDE SEQUENCE</scope>
    <source>
        <strain evidence="1">NCHU-NPUST-175</strain>
    </source>
</reference>
<keyword evidence="2" id="KW-1185">Reference proteome</keyword>
<dbReference type="Proteomes" id="UP001638806">
    <property type="component" value="Unassembled WGS sequence"/>
</dbReference>
<proteinExistence type="predicted"/>
<protein>
    <submittedName>
        <fullName evidence="1">Uncharacterized protein</fullName>
    </submittedName>
</protein>
<accession>A0ACC4E8P5</accession>
<dbReference type="EMBL" id="JBGNUJ010000002">
    <property type="protein sequence ID" value="KAL3965026.1"/>
    <property type="molecule type" value="Genomic_DNA"/>
</dbReference>
<evidence type="ECO:0000313" key="1">
    <source>
        <dbReference type="EMBL" id="KAL3965026.1"/>
    </source>
</evidence>
<evidence type="ECO:0000313" key="2">
    <source>
        <dbReference type="Proteomes" id="UP001638806"/>
    </source>
</evidence>
<sequence>MESGKKNRRVAAARRTGRDFRHLHTAALGAGTADRSTSPRGCEVPLRGKHRRGPSGAAPARPPLPGDPGRTHGERHVTRSIGVSVAAQTLLTSSAQTFNACSSSNDDVTRRCSAPSLEFLSLRADSSPGSPPRRGLIVSRNIGTCACYGVQRRANPVNDRPTVAPELIRGDAESPAAGPLVLRVSMLAFACSPLLANVTELLAQLWLSLRHAGVGPEMPPRQCLLASVVETERLLQPRQTAGSANDASACLQQTPAAVQVAAGSRPTDGPCDTVLYLRQSASIPTLQASTIDGAGRGCARWLADRLSMCPVPSRSLVDKSALLTIRIQPQRRDDSRPRKAPTPGSPFNGQADLAAANKGITESSRLCLLSSRLPMLVNRVIFVGLRLTVFEAMLTTICAAKRAVPPQLMSSQPVSPTASGGAHGGSVALLDSISGRGVPRELGLSADMAVEPKRRESDAAISAVTAF</sequence>
<organism evidence="1 2">
    <name type="scientific">Purpureocillium lilacinum</name>
    <name type="common">Paecilomyces lilacinus</name>
    <dbReference type="NCBI Taxonomy" id="33203"/>
    <lineage>
        <taxon>Eukaryota</taxon>
        <taxon>Fungi</taxon>
        <taxon>Dikarya</taxon>
        <taxon>Ascomycota</taxon>
        <taxon>Pezizomycotina</taxon>
        <taxon>Sordariomycetes</taxon>
        <taxon>Hypocreomycetidae</taxon>
        <taxon>Hypocreales</taxon>
        <taxon>Ophiocordycipitaceae</taxon>
        <taxon>Purpureocillium</taxon>
    </lineage>
</organism>
<comment type="caution">
    <text evidence="1">The sequence shown here is derived from an EMBL/GenBank/DDBJ whole genome shotgun (WGS) entry which is preliminary data.</text>
</comment>
<gene>
    <name evidence="1" type="ORF">ACCO45_002030</name>
</gene>
<name>A0ACC4E8P5_PURLI</name>